<feature type="coiled-coil region" evidence="1">
    <location>
        <begin position="166"/>
        <end position="200"/>
    </location>
</feature>
<dbReference type="RefSeq" id="WP_182121599.1">
    <property type="nucleotide sequence ID" value="NZ_CP059567.1"/>
</dbReference>
<proteinExistence type="predicted"/>
<protein>
    <submittedName>
        <fullName evidence="2">Uncharacterized protein</fullName>
    </submittedName>
</protein>
<sequence length="314" mass="36403">MYELVKMEELSETGHDYQIFNTEEIKKLEKEWTDWSVGREVIEAAKSGMYIKKSTSKVEENYLKRAIDKGYINPNKAVSKIRTFINEIQAMHCKIKRLRDKAVSEQQKATELRKEYEKLLHKEVRRRDKAEQTKPLIEQKITIEYLRNLENISGCKVLSQNPEVCIQQLSTICEDMSTQILDLKRENAVLKKELEKERELKKIDYQVKKHSARRLERAVREVAKSKIEVQKTIVNRARKAGKAKQSPYAKAGTIAAVNALLAENKQLLAERGGKAKLNRMIMDLIAENQIPAPDTPTQKTVDSWIDKFKNTEMN</sequence>
<keyword evidence="1" id="KW-0175">Coiled coil</keyword>
<dbReference type="EMBL" id="CP059567">
    <property type="protein sequence ID" value="QMT39819.1"/>
    <property type="molecule type" value="Genomic_DNA"/>
</dbReference>
<evidence type="ECO:0000256" key="1">
    <source>
        <dbReference type="SAM" id="Coils"/>
    </source>
</evidence>
<name>A0A7D7N948_9NEIS</name>
<evidence type="ECO:0000313" key="3">
    <source>
        <dbReference type="Proteomes" id="UP000514752"/>
    </source>
</evidence>
<evidence type="ECO:0000313" key="2">
    <source>
        <dbReference type="EMBL" id="QMT39819.1"/>
    </source>
</evidence>
<dbReference type="KEGG" id="nsg:H3L94_08050"/>
<dbReference type="Proteomes" id="UP000514752">
    <property type="component" value="Chromosome"/>
</dbReference>
<dbReference type="AlphaFoldDB" id="A0A7D7N948"/>
<reference evidence="2 3" key="1">
    <citation type="submission" date="2020-07" db="EMBL/GenBank/DDBJ databases">
        <title>Genomic diversity of species in the Neisseriaceae family.</title>
        <authorList>
            <person name="Vincent A.T."/>
            <person name="Bernet E."/>
            <person name="Veyrier F.J."/>
        </authorList>
    </citation>
    <scope>NUCLEOTIDE SEQUENCE [LARGE SCALE GENOMIC DNA]</scope>
    <source>
        <strain evidence="2 3">DSM 22244</strain>
    </source>
</reference>
<gene>
    <name evidence="2" type="ORF">H3L94_08050</name>
</gene>
<accession>A0A7D7N948</accession>
<feature type="coiled-coil region" evidence="1">
    <location>
        <begin position="95"/>
        <end position="133"/>
    </location>
</feature>
<organism evidence="2 3">
    <name type="scientific">Neisseria shayeganii</name>
    <dbReference type="NCBI Taxonomy" id="607712"/>
    <lineage>
        <taxon>Bacteria</taxon>
        <taxon>Pseudomonadati</taxon>
        <taxon>Pseudomonadota</taxon>
        <taxon>Betaproteobacteria</taxon>
        <taxon>Neisseriales</taxon>
        <taxon>Neisseriaceae</taxon>
        <taxon>Neisseria</taxon>
    </lineage>
</organism>